<reference evidence="2" key="1">
    <citation type="journal article" date="2019" name="Int. J. Syst. Evol. Microbiol.">
        <title>The Global Catalogue of Microorganisms (GCM) 10K type strain sequencing project: providing services to taxonomists for standard genome sequencing and annotation.</title>
        <authorList>
            <consortium name="The Broad Institute Genomics Platform"/>
            <consortium name="The Broad Institute Genome Sequencing Center for Infectious Disease"/>
            <person name="Wu L."/>
            <person name="Ma J."/>
        </authorList>
    </citation>
    <scope>NUCLEOTIDE SEQUENCE [LARGE SCALE GENOMIC DNA]</scope>
    <source>
        <strain evidence="2">CCUG 60527</strain>
    </source>
</reference>
<dbReference type="Gene3D" id="3.10.129.10">
    <property type="entry name" value="Hotdog Thioesterase"/>
    <property type="match status" value="1"/>
</dbReference>
<name>A0ABW3JRM1_9FLAO</name>
<keyword evidence="1" id="KW-0378">Hydrolase</keyword>
<evidence type="ECO:0000313" key="2">
    <source>
        <dbReference type="Proteomes" id="UP001597062"/>
    </source>
</evidence>
<comment type="caution">
    <text evidence="1">The sequence shown here is derived from an EMBL/GenBank/DDBJ whole genome shotgun (WGS) entry which is preliminary data.</text>
</comment>
<dbReference type="GO" id="GO:0016787">
    <property type="term" value="F:hydrolase activity"/>
    <property type="evidence" value="ECO:0007669"/>
    <property type="project" value="UniProtKB-KW"/>
</dbReference>
<organism evidence="1 2">
    <name type="scientific">Tenacibaculum geojense</name>
    <dbReference type="NCBI Taxonomy" id="915352"/>
    <lineage>
        <taxon>Bacteria</taxon>
        <taxon>Pseudomonadati</taxon>
        <taxon>Bacteroidota</taxon>
        <taxon>Flavobacteriia</taxon>
        <taxon>Flavobacteriales</taxon>
        <taxon>Flavobacteriaceae</taxon>
        <taxon>Tenacibaculum</taxon>
    </lineage>
</organism>
<gene>
    <name evidence="1" type="ORF">ACFQ1U_05440</name>
</gene>
<keyword evidence="2" id="KW-1185">Reference proteome</keyword>
<dbReference type="InterPro" id="IPR029069">
    <property type="entry name" value="HotDog_dom_sf"/>
</dbReference>
<evidence type="ECO:0000313" key="1">
    <source>
        <dbReference type="EMBL" id="MFD0992639.1"/>
    </source>
</evidence>
<dbReference type="Pfam" id="PF14539">
    <property type="entry name" value="DUF4442"/>
    <property type="match status" value="1"/>
</dbReference>
<sequence>MYKTISKVAEKFFTKSQIFKYGFNWSPMYRRSTAKLTYVSDDLLTVTIKIPISYKNKNYVGSIFGGSLFSATDPIYMIQLLNILGDDFVVWDKSAKIKYKRPAKSDVYASFKFSKDEIEVIKQKVIVQGEFDCEKQLLITTKDGTIISEVEKTMYVATKSYYKNKRKLKSKTAEKSQ</sequence>
<dbReference type="Proteomes" id="UP001597062">
    <property type="component" value="Unassembled WGS sequence"/>
</dbReference>
<dbReference type="EMBL" id="JBHTJR010000029">
    <property type="protein sequence ID" value="MFD0992639.1"/>
    <property type="molecule type" value="Genomic_DNA"/>
</dbReference>
<dbReference type="RefSeq" id="WP_386106127.1">
    <property type="nucleotide sequence ID" value="NZ_JBHTJR010000029.1"/>
</dbReference>
<dbReference type="SUPFAM" id="SSF54637">
    <property type="entry name" value="Thioesterase/thiol ester dehydrase-isomerase"/>
    <property type="match status" value="1"/>
</dbReference>
<dbReference type="EC" id="3.1.2.-" evidence="1"/>
<dbReference type="InterPro" id="IPR027961">
    <property type="entry name" value="DUF4442"/>
</dbReference>
<proteinExistence type="predicted"/>
<protein>
    <submittedName>
        <fullName evidence="1">PaaI family thioesterase</fullName>
        <ecNumber evidence="1">3.1.2.-</ecNumber>
    </submittedName>
</protein>
<accession>A0ABW3JRM1</accession>